<feature type="region of interest" description="Disordered" evidence="1">
    <location>
        <begin position="38"/>
        <end position="68"/>
    </location>
</feature>
<comment type="caution">
    <text evidence="3">The sequence shown here is derived from an EMBL/GenBank/DDBJ whole genome shotgun (WGS) entry which is preliminary data.</text>
</comment>
<proteinExistence type="predicted"/>
<name>A0ABD2WVH0_9HYME</name>
<accession>A0ABD2WVH0</accession>
<dbReference type="Proteomes" id="UP001627154">
    <property type="component" value="Unassembled WGS sequence"/>
</dbReference>
<dbReference type="InterPro" id="IPR000451">
    <property type="entry name" value="NFkB/Dor"/>
</dbReference>
<dbReference type="Pfam" id="PF00554">
    <property type="entry name" value="RHD_DNA_bind"/>
    <property type="match status" value="1"/>
</dbReference>
<evidence type="ECO:0000259" key="2">
    <source>
        <dbReference type="PROSITE" id="PS50254"/>
    </source>
</evidence>
<dbReference type="EMBL" id="JBJJXI010000067">
    <property type="protein sequence ID" value="KAL3396976.1"/>
    <property type="molecule type" value="Genomic_DNA"/>
</dbReference>
<dbReference type="Pfam" id="PF16179">
    <property type="entry name" value="RHD_dimer"/>
    <property type="match status" value="1"/>
</dbReference>
<evidence type="ECO:0000313" key="3">
    <source>
        <dbReference type="EMBL" id="KAL3396976.1"/>
    </source>
</evidence>
<dbReference type="PANTHER" id="PTHR24169">
    <property type="entry name" value="NUCLEAR FACTOR NF-KAPPA-B PROTEIN"/>
    <property type="match status" value="1"/>
</dbReference>
<dbReference type="GO" id="GO:0000977">
    <property type="term" value="F:RNA polymerase II transcription regulatory region sequence-specific DNA binding"/>
    <property type="evidence" value="ECO:0007669"/>
    <property type="project" value="UniProtKB-ARBA"/>
</dbReference>
<dbReference type="PROSITE" id="PS50254">
    <property type="entry name" value="REL_2"/>
    <property type="match status" value="1"/>
</dbReference>
<feature type="domain" description="RHD" evidence="2">
    <location>
        <begin position="22"/>
        <end position="216"/>
    </location>
</feature>
<evidence type="ECO:0000256" key="1">
    <source>
        <dbReference type="SAM" id="MobiDB-lite"/>
    </source>
</evidence>
<dbReference type="InterPro" id="IPR037059">
    <property type="entry name" value="RHD_DNA_bind_dom_sf"/>
</dbReference>
<dbReference type="PRINTS" id="PR00057">
    <property type="entry name" value="NFKBTNSCPFCT"/>
</dbReference>
<dbReference type="GO" id="GO:0006357">
    <property type="term" value="P:regulation of transcription by RNA polymerase II"/>
    <property type="evidence" value="ECO:0007669"/>
    <property type="project" value="UniProtKB-ARBA"/>
</dbReference>
<dbReference type="InterPro" id="IPR013783">
    <property type="entry name" value="Ig-like_fold"/>
</dbReference>
<feature type="compositionally biased region" description="Basic and acidic residues" evidence="1">
    <location>
        <begin position="436"/>
        <end position="448"/>
    </location>
</feature>
<sequence>MSSQEIKRVCTRSLAPRDFINANKVKVVIDEQPCGKARYDRRKQGGQAATPLLGARSGRPGGSGEKKSYPSLRVLNCRGPGLVLVSLVTERAPYYPHPNRLARLRGAADAKCQNGVYLSEIDSRDGEGDTMRVVFKNLAVQRVDERDVAAELEMRKRAKVDPFQTGYEHASETSKIDLGCVRMCFQVFLKNKVTQKFDVMLDPVISEPILDTSAENDISIQFASHASDSVIGGTEMCVLCKRLDRDDIKVVFFDDESGWKCEARLCSPGVWNRCALLFKVPTYCDPGIEEPRQVSVQLRRPSDGTVSQAVPFTYRPVAPRTSGRKRKRDPVFEETTDDLERLAEEDANLITIIDESILNIEPWQLPERSLLSMRYSSYNYEPSKSTGRCQTDLPEIRHDNIDEELAKWENMYNDGNPSDVDKFVCHQSFAPYTPESLKDDDADSKKPASPDSTELLDEQLNSKRKYKIHPVKDAAGLNQIGRNLLDIDPNGLEQDAYLRHRR</sequence>
<gene>
    <name evidence="3" type="ORF">TKK_009019</name>
</gene>
<dbReference type="AlphaFoldDB" id="A0ABD2WVH0"/>
<dbReference type="InterPro" id="IPR014756">
    <property type="entry name" value="Ig_E-set"/>
</dbReference>
<dbReference type="InterPro" id="IPR008967">
    <property type="entry name" value="p53-like_TF_DNA-bd_sf"/>
</dbReference>
<dbReference type="PANTHER" id="PTHR24169:SF25">
    <property type="entry name" value="DORSAL-RELATED IMMUNITY FACTOR DIF-RELATED"/>
    <property type="match status" value="1"/>
</dbReference>
<dbReference type="SUPFAM" id="SSF81296">
    <property type="entry name" value="E set domains"/>
    <property type="match status" value="1"/>
</dbReference>
<dbReference type="InterPro" id="IPR011539">
    <property type="entry name" value="RHD_DNA_bind_dom"/>
</dbReference>
<keyword evidence="4" id="KW-1185">Reference proteome</keyword>
<dbReference type="SUPFAM" id="SSF49417">
    <property type="entry name" value="p53-like transcription factors"/>
    <property type="match status" value="1"/>
</dbReference>
<dbReference type="Gene3D" id="2.60.40.10">
    <property type="entry name" value="Immunoglobulins"/>
    <property type="match status" value="1"/>
</dbReference>
<feature type="region of interest" description="Disordered" evidence="1">
    <location>
        <begin position="434"/>
        <end position="457"/>
    </location>
</feature>
<reference evidence="3 4" key="1">
    <citation type="journal article" date="2024" name="bioRxiv">
        <title>A reference genome for Trichogramma kaykai: A tiny desert-dwelling parasitoid wasp with competing sex-ratio distorters.</title>
        <authorList>
            <person name="Culotta J."/>
            <person name="Lindsey A.R."/>
        </authorList>
    </citation>
    <scope>NUCLEOTIDE SEQUENCE [LARGE SCALE GENOMIC DNA]</scope>
    <source>
        <strain evidence="3 4">KSX58</strain>
    </source>
</reference>
<dbReference type="InterPro" id="IPR032397">
    <property type="entry name" value="RHD_dimer"/>
</dbReference>
<organism evidence="3 4">
    <name type="scientific">Trichogramma kaykai</name>
    <dbReference type="NCBI Taxonomy" id="54128"/>
    <lineage>
        <taxon>Eukaryota</taxon>
        <taxon>Metazoa</taxon>
        <taxon>Ecdysozoa</taxon>
        <taxon>Arthropoda</taxon>
        <taxon>Hexapoda</taxon>
        <taxon>Insecta</taxon>
        <taxon>Pterygota</taxon>
        <taxon>Neoptera</taxon>
        <taxon>Endopterygota</taxon>
        <taxon>Hymenoptera</taxon>
        <taxon>Apocrita</taxon>
        <taxon>Proctotrupomorpha</taxon>
        <taxon>Chalcidoidea</taxon>
        <taxon>Trichogrammatidae</taxon>
        <taxon>Trichogramma</taxon>
    </lineage>
</organism>
<evidence type="ECO:0000313" key="4">
    <source>
        <dbReference type="Proteomes" id="UP001627154"/>
    </source>
</evidence>
<dbReference type="Gene3D" id="2.60.40.340">
    <property type="entry name" value="Rel homology domain (RHD), DNA-binding domain"/>
    <property type="match status" value="1"/>
</dbReference>
<protein>
    <recommendedName>
        <fullName evidence="2">RHD domain-containing protein</fullName>
    </recommendedName>
</protein>